<protein>
    <submittedName>
        <fullName evidence="2">MBL fold metallo-hydrolase</fullName>
    </submittedName>
</protein>
<gene>
    <name evidence="2" type="ORF">ACFQKB_37990</name>
</gene>
<dbReference type="InterPro" id="IPR036388">
    <property type="entry name" value="WH-like_DNA-bd_sf"/>
</dbReference>
<organism evidence="2 3">
    <name type="scientific">Actinomadura yumaensis</name>
    <dbReference type="NCBI Taxonomy" id="111807"/>
    <lineage>
        <taxon>Bacteria</taxon>
        <taxon>Bacillati</taxon>
        <taxon>Actinomycetota</taxon>
        <taxon>Actinomycetes</taxon>
        <taxon>Streptosporangiales</taxon>
        <taxon>Thermomonosporaceae</taxon>
        <taxon>Actinomadura</taxon>
    </lineage>
</organism>
<evidence type="ECO:0000313" key="3">
    <source>
        <dbReference type="Proteomes" id="UP001596380"/>
    </source>
</evidence>
<comment type="caution">
    <text evidence="2">The sequence shown here is derived from an EMBL/GenBank/DDBJ whole genome shotgun (WGS) entry which is preliminary data.</text>
</comment>
<dbReference type="Gene3D" id="3.60.15.10">
    <property type="entry name" value="Ribonuclease Z/Hydroxyacylglutathione hydrolase-like"/>
    <property type="match status" value="1"/>
</dbReference>
<dbReference type="EMBL" id="JBHSXS010000040">
    <property type="protein sequence ID" value="MFC6885601.1"/>
    <property type="molecule type" value="Genomic_DNA"/>
</dbReference>
<accession>A0ABW2CUU8</accession>
<dbReference type="InterPro" id="IPR050662">
    <property type="entry name" value="Sec-metab_biosynth-thioest"/>
</dbReference>
<name>A0ABW2CUU8_9ACTN</name>
<dbReference type="Proteomes" id="UP001596380">
    <property type="component" value="Unassembled WGS sequence"/>
</dbReference>
<dbReference type="PANTHER" id="PTHR23131:SF4">
    <property type="entry name" value="METALLO-BETA-LACTAMASE SUPERFAMILY POTEIN"/>
    <property type="match status" value="1"/>
</dbReference>
<dbReference type="InterPro" id="IPR001279">
    <property type="entry name" value="Metallo-B-lactamas"/>
</dbReference>
<proteinExistence type="predicted"/>
<evidence type="ECO:0000313" key="2">
    <source>
        <dbReference type="EMBL" id="MFC6885601.1"/>
    </source>
</evidence>
<dbReference type="RefSeq" id="WP_160825718.1">
    <property type="nucleotide sequence ID" value="NZ_JBHSXS010000040.1"/>
</dbReference>
<keyword evidence="3" id="KW-1185">Reference proteome</keyword>
<reference evidence="3" key="1">
    <citation type="journal article" date="2019" name="Int. J. Syst. Evol. Microbiol.">
        <title>The Global Catalogue of Microorganisms (GCM) 10K type strain sequencing project: providing services to taxonomists for standard genome sequencing and annotation.</title>
        <authorList>
            <consortium name="The Broad Institute Genomics Platform"/>
            <consortium name="The Broad Institute Genome Sequencing Center for Infectious Disease"/>
            <person name="Wu L."/>
            <person name="Ma J."/>
        </authorList>
    </citation>
    <scope>NUCLEOTIDE SEQUENCE [LARGE SCALE GENOMIC DNA]</scope>
    <source>
        <strain evidence="3">JCM 3369</strain>
    </source>
</reference>
<dbReference type="SMART" id="SM00849">
    <property type="entry name" value="Lactamase_B"/>
    <property type="match status" value="1"/>
</dbReference>
<dbReference type="Pfam" id="PF00753">
    <property type="entry name" value="Lactamase_B"/>
    <property type="match status" value="1"/>
</dbReference>
<dbReference type="SUPFAM" id="SSF56281">
    <property type="entry name" value="Metallo-hydrolase/oxidoreductase"/>
    <property type="match status" value="1"/>
</dbReference>
<dbReference type="Gene3D" id="1.10.10.10">
    <property type="entry name" value="Winged helix-like DNA-binding domain superfamily/Winged helix DNA-binding domain"/>
    <property type="match status" value="1"/>
</dbReference>
<dbReference type="CDD" id="cd07725">
    <property type="entry name" value="TTHA1429-like_MBL-fold"/>
    <property type="match status" value="1"/>
</dbReference>
<dbReference type="InterPro" id="IPR036866">
    <property type="entry name" value="RibonucZ/Hydroxyglut_hydro"/>
</dbReference>
<sequence>MKITGIVQHQAWRDKVLPPVELVRPGLWSIPVPLPDNPLRYVLVYGLELPDGIAIVDAGWDTPEAWDALCGGLRTAGYEVADVRAVLVTHLHPDHYGLAGRVREESGAWVALHPADAGLLRERYRDFDGLIAAIRRQMATHGVPEEEAGPLADASRRILPLVRHTDPELLLEDGEQVPLGGWNLRTVWTPGHSPGHVCFFDPDRRLLLSGDHVLPRITPAISVHPQQRHNPLADFYDSLDKVRGLDAEEVLPAHEYRFSGLADRVTALAEHHTARLDEIALQVIKAGVDGATAWDLAQRLTWSRPWAEIQPFMRRTAMLETLAHLVMLASQGRVTCLDDLDPCRWRATPVPPGHD</sequence>
<dbReference type="PANTHER" id="PTHR23131">
    <property type="entry name" value="ENDORIBONUCLEASE LACTB2"/>
    <property type="match status" value="1"/>
</dbReference>
<evidence type="ECO:0000259" key="1">
    <source>
        <dbReference type="SMART" id="SM00849"/>
    </source>
</evidence>
<feature type="domain" description="Metallo-beta-lactamase" evidence="1">
    <location>
        <begin position="41"/>
        <end position="254"/>
    </location>
</feature>